<keyword evidence="2 5" id="KW-0812">Transmembrane</keyword>
<evidence type="ECO:0000313" key="7">
    <source>
        <dbReference type="EMBL" id="KAF8795898.1"/>
    </source>
</evidence>
<feature type="domain" description="Amino acid transporter transmembrane" evidence="6">
    <location>
        <begin position="63"/>
        <end position="459"/>
    </location>
</feature>
<name>A0A8T0G0E6_ARGBR</name>
<feature type="transmembrane region" description="Helical" evidence="5">
    <location>
        <begin position="184"/>
        <end position="204"/>
    </location>
</feature>
<evidence type="ECO:0000259" key="6">
    <source>
        <dbReference type="Pfam" id="PF01490"/>
    </source>
</evidence>
<dbReference type="Pfam" id="PF01490">
    <property type="entry name" value="Aa_trans"/>
    <property type="match status" value="1"/>
</dbReference>
<feature type="transmembrane region" description="Helical" evidence="5">
    <location>
        <begin position="380"/>
        <end position="404"/>
    </location>
</feature>
<feature type="transmembrane region" description="Helical" evidence="5">
    <location>
        <begin position="254"/>
        <end position="277"/>
    </location>
</feature>
<dbReference type="OrthoDB" id="438545at2759"/>
<feature type="transmembrane region" description="Helical" evidence="5">
    <location>
        <begin position="143"/>
        <end position="164"/>
    </location>
</feature>
<dbReference type="AlphaFoldDB" id="A0A8T0G0E6"/>
<feature type="transmembrane region" description="Helical" evidence="5">
    <location>
        <begin position="211"/>
        <end position="234"/>
    </location>
</feature>
<sequence>MSSSDLNTSLLWQTLSKDVYTHNRIEKGFPPDVISEVHESMMESQPLLMSASQQTKKVKQKEGASWLTASFLLVNTALGVGILNFPAAYDQAGGIFYATLIQGIMVTLMLSTMLILAYCSDLNGDMTYHDVLLSMCGKKGQQLAAVSITLTLYCVCIATLIVIGDQIDNLFYTIFGPGFCERFYLRRTFTISVIAIIFILPTCFCKRVDFLGYIGSIGIFAMLYPVFLTVYGYFKLSPKDVIIKTKPDDLSEMFAMFPVLGLGYQCQEVVVPVYSCMRERNLCNFVKSSVLSMAVLFVLYSITGCFGYLTFGSHVAHNVMKMYDAGDGFVMVGVIALIVKMIATYPILALCGRDAAAGIYAELRGLKPSEFAATERTRRYVVAALWFTSSLLLAVLTESIGVVFKYLGSVASANIFVYPGICLFQMVMKQDPDLQRRKSPYLVAYSIFVTGVGAFCVGVVLFEAILSRGPETTVNLCHLPVNGTINANAAKL</sequence>
<accession>A0A8T0G0E6</accession>
<organism evidence="7 8">
    <name type="scientific">Argiope bruennichi</name>
    <name type="common">Wasp spider</name>
    <name type="synonym">Aranea bruennichi</name>
    <dbReference type="NCBI Taxonomy" id="94029"/>
    <lineage>
        <taxon>Eukaryota</taxon>
        <taxon>Metazoa</taxon>
        <taxon>Ecdysozoa</taxon>
        <taxon>Arthropoda</taxon>
        <taxon>Chelicerata</taxon>
        <taxon>Arachnida</taxon>
        <taxon>Araneae</taxon>
        <taxon>Araneomorphae</taxon>
        <taxon>Entelegynae</taxon>
        <taxon>Araneoidea</taxon>
        <taxon>Araneidae</taxon>
        <taxon>Argiope</taxon>
    </lineage>
</organism>
<evidence type="ECO:0000256" key="2">
    <source>
        <dbReference type="ARBA" id="ARBA00022692"/>
    </source>
</evidence>
<dbReference type="Proteomes" id="UP000807504">
    <property type="component" value="Unassembled WGS sequence"/>
</dbReference>
<evidence type="ECO:0000256" key="3">
    <source>
        <dbReference type="ARBA" id="ARBA00022989"/>
    </source>
</evidence>
<evidence type="ECO:0000256" key="5">
    <source>
        <dbReference type="SAM" id="Phobius"/>
    </source>
</evidence>
<keyword evidence="3 5" id="KW-1133">Transmembrane helix</keyword>
<reference evidence="7" key="2">
    <citation type="submission" date="2020-06" db="EMBL/GenBank/DDBJ databases">
        <authorList>
            <person name="Sheffer M."/>
        </authorList>
    </citation>
    <scope>NUCLEOTIDE SEQUENCE</scope>
</reference>
<protein>
    <submittedName>
        <fullName evidence="7">Putative sodium-coupled neutral amino acid like protein</fullName>
    </submittedName>
</protein>
<dbReference type="EMBL" id="JABXBU010000001">
    <property type="protein sequence ID" value="KAF8795898.1"/>
    <property type="molecule type" value="Genomic_DNA"/>
</dbReference>
<feature type="transmembrane region" description="Helical" evidence="5">
    <location>
        <begin position="410"/>
        <end position="428"/>
    </location>
</feature>
<dbReference type="GO" id="GO:0015179">
    <property type="term" value="F:L-amino acid transmembrane transporter activity"/>
    <property type="evidence" value="ECO:0007669"/>
    <property type="project" value="TreeGrafter"/>
</dbReference>
<dbReference type="PANTHER" id="PTHR22950:SF652">
    <property type="entry name" value="TRANSMEMBRANE AMINO ACID TRANSPORTER FAMILY PROTEIN"/>
    <property type="match status" value="1"/>
</dbReference>
<keyword evidence="4 5" id="KW-0472">Membrane</keyword>
<feature type="transmembrane region" description="Helical" evidence="5">
    <location>
        <begin position="329"/>
        <end position="351"/>
    </location>
</feature>
<reference evidence="7" key="1">
    <citation type="journal article" date="2020" name="bioRxiv">
        <title>Chromosome-level reference genome of the European wasp spider Argiope bruennichi: a resource for studies on range expansion and evolutionary adaptation.</title>
        <authorList>
            <person name="Sheffer M.M."/>
            <person name="Hoppe A."/>
            <person name="Krehenwinkel H."/>
            <person name="Uhl G."/>
            <person name="Kuss A.W."/>
            <person name="Jensen L."/>
            <person name="Jensen C."/>
            <person name="Gillespie R.G."/>
            <person name="Hoff K.J."/>
            <person name="Prost S."/>
        </authorList>
    </citation>
    <scope>NUCLEOTIDE SEQUENCE</scope>
</reference>
<proteinExistence type="predicted"/>
<gene>
    <name evidence="7" type="ORF">HNY73_000345</name>
</gene>
<comment type="subcellular location">
    <subcellularLocation>
        <location evidence="1">Membrane</location>
        <topology evidence="1">Multi-pass membrane protein</topology>
    </subcellularLocation>
</comment>
<dbReference type="PANTHER" id="PTHR22950">
    <property type="entry name" value="AMINO ACID TRANSPORTER"/>
    <property type="match status" value="1"/>
</dbReference>
<evidence type="ECO:0000256" key="1">
    <source>
        <dbReference type="ARBA" id="ARBA00004141"/>
    </source>
</evidence>
<dbReference type="InterPro" id="IPR013057">
    <property type="entry name" value="AA_transpt_TM"/>
</dbReference>
<keyword evidence="8" id="KW-1185">Reference proteome</keyword>
<feature type="transmembrane region" description="Helical" evidence="5">
    <location>
        <begin position="289"/>
        <end position="309"/>
    </location>
</feature>
<comment type="caution">
    <text evidence="7">The sequence shown here is derived from an EMBL/GenBank/DDBJ whole genome shotgun (WGS) entry which is preliminary data.</text>
</comment>
<feature type="transmembrane region" description="Helical" evidence="5">
    <location>
        <begin position="440"/>
        <end position="462"/>
    </location>
</feature>
<feature type="transmembrane region" description="Helical" evidence="5">
    <location>
        <begin position="95"/>
        <end position="119"/>
    </location>
</feature>
<dbReference type="GO" id="GO:0016020">
    <property type="term" value="C:membrane"/>
    <property type="evidence" value="ECO:0007669"/>
    <property type="project" value="UniProtKB-SubCell"/>
</dbReference>
<evidence type="ECO:0000256" key="4">
    <source>
        <dbReference type="ARBA" id="ARBA00023136"/>
    </source>
</evidence>
<feature type="transmembrane region" description="Helical" evidence="5">
    <location>
        <begin position="66"/>
        <end position="89"/>
    </location>
</feature>
<evidence type="ECO:0000313" key="8">
    <source>
        <dbReference type="Proteomes" id="UP000807504"/>
    </source>
</evidence>
<dbReference type="OMA" id="QDFWKRS"/>